<reference evidence="1 2" key="1">
    <citation type="submission" date="2021-07" db="EMBL/GenBank/DDBJ databases">
        <title>The Aristolochia fimbriata genome: insights into angiosperm evolution, floral development and chemical biosynthesis.</title>
        <authorList>
            <person name="Jiao Y."/>
        </authorList>
    </citation>
    <scope>NUCLEOTIDE SEQUENCE [LARGE SCALE GENOMIC DNA]</scope>
    <source>
        <strain evidence="1">IBCAS-2021</strain>
        <tissue evidence="1">Leaf</tissue>
    </source>
</reference>
<dbReference type="AlphaFoldDB" id="A0AAV7DWU0"/>
<evidence type="ECO:0000313" key="1">
    <source>
        <dbReference type="EMBL" id="KAG9440706.1"/>
    </source>
</evidence>
<name>A0AAV7DWU0_ARIFI</name>
<organism evidence="1 2">
    <name type="scientific">Aristolochia fimbriata</name>
    <name type="common">White veined hardy Dutchman's pipe vine</name>
    <dbReference type="NCBI Taxonomy" id="158543"/>
    <lineage>
        <taxon>Eukaryota</taxon>
        <taxon>Viridiplantae</taxon>
        <taxon>Streptophyta</taxon>
        <taxon>Embryophyta</taxon>
        <taxon>Tracheophyta</taxon>
        <taxon>Spermatophyta</taxon>
        <taxon>Magnoliopsida</taxon>
        <taxon>Magnoliidae</taxon>
        <taxon>Piperales</taxon>
        <taxon>Aristolochiaceae</taxon>
        <taxon>Aristolochia</taxon>
    </lineage>
</organism>
<dbReference type="Proteomes" id="UP000825729">
    <property type="component" value="Unassembled WGS sequence"/>
</dbReference>
<evidence type="ECO:0000313" key="2">
    <source>
        <dbReference type="Proteomes" id="UP000825729"/>
    </source>
</evidence>
<comment type="caution">
    <text evidence="1">The sequence shown here is derived from an EMBL/GenBank/DDBJ whole genome shotgun (WGS) entry which is preliminary data.</text>
</comment>
<dbReference type="EMBL" id="JAINDJ010000008">
    <property type="protein sequence ID" value="KAG9440706.1"/>
    <property type="molecule type" value="Genomic_DNA"/>
</dbReference>
<gene>
    <name evidence="1" type="ORF">H6P81_020871</name>
</gene>
<sequence>MSFYTISCPIPAINENWRGSSLRLRWALFTSPLLHAFQLLIFSRSAGSVKQRLSGIFELDRKRDRRSVESHSQTAQLPSLRPSESLCFASERRGDPVYNHHRKL</sequence>
<protein>
    <submittedName>
        <fullName evidence="1">Uncharacterized protein</fullName>
    </submittedName>
</protein>
<proteinExistence type="predicted"/>
<accession>A0AAV7DWU0</accession>
<keyword evidence="2" id="KW-1185">Reference proteome</keyword>